<dbReference type="EMBL" id="AAMD01000152">
    <property type="protein sequence ID" value="EAU63666.1"/>
    <property type="molecule type" value="Genomic_DNA"/>
</dbReference>
<proteinExistence type="predicted"/>
<reference evidence="2 4" key="2">
    <citation type="journal article" date="2011" name="Mol. Biol. Evol.">
        <title>Comparative genomic analysis of fruiting body formation in Myxococcales.</title>
        <authorList>
            <person name="Huntley S."/>
            <person name="Hamann N."/>
            <person name="Wegener-Feldbrugge S."/>
            <person name="Treuner-Lange A."/>
            <person name="Kube M."/>
            <person name="Reinhardt R."/>
            <person name="Klages S."/>
            <person name="Muller R."/>
            <person name="Ronning C.M."/>
            <person name="Nierman W.C."/>
            <person name="Sogaard-Andersen L."/>
        </authorList>
    </citation>
    <scope>NUCLEOTIDE SEQUENCE [LARGE SCALE GENOMIC DNA]</scope>
    <source>
        <strain evidence="2 4">DW4/3-1</strain>
    </source>
</reference>
<dbReference type="Proteomes" id="UP000032702">
    <property type="component" value="Unassembled WGS sequence"/>
</dbReference>
<evidence type="ECO:0000313" key="4">
    <source>
        <dbReference type="Proteomes" id="UP000001351"/>
    </source>
</evidence>
<keyword evidence="1" id="KW-0812">Transmembrane</keyword>
<name>Q08T46_STIAD</name>
<dbReference type="OrthoDB" id="5515091at2"/>
<dbReference type="RefSeq" id="WP_002617471.1">
    <property type="nucleotide sequence ID" value="NC_014623.1"/>
</dbReference>
<reference evidence="3 5" key="1">
    <citation type="submission" date="2006-04" db="EMBL/GenBank/DDBJ databases">
        <authorList>
            <person name="Nierman W.C."/>
        </authorList>
    </citation>
    <scope>NUCLEOTIDE SEQUENCE [LARGE SCALE GENOMIC DNA]</scope>
    <source>
        <strain evidence="3 5">DW4/3-1</strain>
    </source>
</reference>
<evidence type="ECO:0000256" key="1">
    <source>
        <dbReference type="SAM" id="Phobius"/>
    </source>
</evidence>
<dbReference type="HOGENOM" id="CLU_1710159_0_0_7"/>
<protein>
    <submittedName>
        <fullName evidence="2">Conserved uncharacterized protein</fullName>
    </submittedName>
</protein>
<dbReference type="Proteomes" id="UP000001351">
    <property type="component" value="Chromosome"/>
</dbReference>
<evidence type="ECO:0000313" key="3">
    <source>
        <dbReference type="EMBL" id="EAU63666.1"/>
    </source>
</evidence>
<dbReference type="eggNOG" id="ENOG5032NCA">
    <property type="taxonomic scope" value="Bacteria"/>
</dbReference>
<feature type="transmembrane region" description="Helical" evidence="1">
    <location>
        <begin position="48"/>
        <end position="69"/>
    </location>
</feature>
<dbReference type="PATRIC" id="fig|378806.16.peg.2557"/>
<sequence length="152" mass="17185">MLTLLLQLLIHLSRIEGLPGQDSRPQYVRPASSMAPKYFELLEQNSHIVYPALGILALVLVMVGIIQAWRSQDMDGVSKNEFKRAIVNELRSNLSGLPGDVLARAIGLERLKTMKLLEQMQQEGMIISYMSSNRMMVWRVRGAGADRKDARY</sequence>
<keyword evidence="4" id="KW-1185">Reference proteome</keyword>
<gene>
    <name evidence="2" type="ordered locus">STAUR_2109</name>
    <name evidence="3" type="ORF">STIAU_2245</name>
</gene>
<keyword evidence="1" id="KW-0472">Membrane</keyword>
<keyword evidence="1" id="KW-1133">Transmembrane helix</keyword>
<dbReference type="EMBL" id="CP002271">
    <property type="protein sequence ID" value="ADO69913.1"/>
    <property type="molecule type" value="Genomic_DNA"/>
</dbReference>
<evidence type="ECO:0000313" key="5">
    <source>
        <dbReference type="Proteomes" id="UP000032702"/>
    </source>
</evidence>
<accession>Q08T46</accession>
<evidence type="ECO:0000313" key="2">
    <source>
        <dbReference type="EMBL" id="ADO69913.1"/>
    </source>
</evidence>
<dbReference type="KEGG" id="sur:STAUR_2109"/>
<organism evidence="3 5">
    <name type="scientific">Stigmatella aurantiaca (strain DW4/3-1)</name>
    <dbReference type="NCBI Taxonomy" id="378806"/>
    <lineage>
        <taxon>Bacteria</taxon>
        <taxon>Pseudomonadati</taxon>
        <taxon>Myxococcota</taxon>
        <taxon>Myxococcia</taxon>
        <taxon>Myxococcales</taxon>
        <taxon>Cystobacterineae</taxon>
        <taxon>Archangiaceae</taxon>
        <taxon>Stigmatella</taxon>
    </lineage>
</organism>
<dbReference type="AlphaFoldDB" id="Q08T46"/>